<sequence length="75" mass="8510">MSVVTSFMNDYNNATGASRSRTYCNKRSTLLSKVLQKAFRSLISDEPTKHVIRKHAKAVTKPPERLHKVHTTDLP</sequence>
<comment type="caution">
    <text evidence="2">The sequence shown here is derived from an EMBL/GenBank/DDBJ whole genome shotgun (WGS) entry which is preliminary data.</text>
</comment>
<dbReference type="EMBL" id="JACKWZ010000189">
    <property type="protein sequence ID" value="KAF9412439.1"/>
    <property type="molecule type" value="Genomic_DNA"/>
</dbReference>
<dbReference type="InterPro" id="IPR009072">
    <property type="entry name" value="Histone-fold"/>
</dbReference>
<name>A0A835G9M3_SPOEX</name>
<dbReference type="Gene3D" id="1.10.20.10">
    <property type="entry name" value="Histone, subunit A"/>
    <property type="match status" value="1"/>
</dbReference>
<evidence type="ECO:0000313" key="2">
    <source>
        <dbReference type="EMBL" id="KAF9412439.1"/>
    </source>
</evidence>
<proteinExistence type="predicted"/>
<organism evidence="2 3">
    <name type="scientific">Spodoptera exigua</name>
    <name type="common">Beet armyworm</name>
    <name type="synonym">Noctua fulgens</name>
    <dbReference type="NCBI Taxonomy" id="7107"/>
    <lineage>
        <taxon>Eukaryota</taxon>
        <taxon>Metazoa</taxon>
        <taxon>Ecdysozoa</taxon>
        <taxon>Arthropoda</taxon>
        <taxon>Hexapoda</taxon>
        <taxon>Insecta</taxon>
        <taxon>Pterygota</taxon>
        <taxon>Neoptera</taxon>
        <taxon>Endopterygota</taxon>
        <taxon>Lepidoptera</taxon>
        <taxon>Glossata</taxon>
        <taxon>Ditrysia</taxon>
        <taxon>Noctuoidea</taxon>
        <taxon>Noctuidae</taxon>
        <taxon>Amphipyrinae</taxon>
        <taxon>Spodoptera</taxon>
    </lineage>
</organism>
<reference evidence="2" key="1">
    <citation type="submission" date="2020-08" db="EMBL/GenBank/DDBJ databases">
        <title>Spodoptera exigua strain:BAW_Kor-Di-RS1 Genome sequencing and assembly.</title>
        <authorList>
            <person name="Kim J."/>
            <person name="Nam H.Y."/>
            <person name="Kwon M."/>
            <person name="Choi J.H."/>
            <person name="Cho S.R."/>
            <person name="Kim G.-H."/>
        </authorList>
    </citation>
    <scope>NUCLEOTIDE SEQUENCE</scope>
    <source>
        <strain evidence="2">BAW_Kor-Di-RS1</strain>
        <tissue evidence="2">Whole-body</tissue>
    </source>
</reference>
<dbReference type="SUPFAM" id="SSF47113">
    <property type="entry name" value="Histone-fold"/>
    <property type="match status" value="1"/>
</dbReference>
<protein>
    <submittedName>
        <fullName evidence="2">Uncharacterized protein</fullName>
    </submittedName>
</protein>
<feature type="region of interest" description="Disordered" evidence="1">
    <location>
        <begin position="53"/>
        <end position="75"/>
    </location>
</feature>
<gene>
    <name evidence="2" type="ORF">HW555_009042</name>
</gene>
<keyword evidence="3" id="KW-1185">Reference proteome</keyword>
<evidence type="ECO:0000256" key="1">
    <source>
        <dbReference type="SAM" id="MobiDB-lite"/>
    </source>
</evidence>
<dbReference type="GO" id="GO:0046982">
    <property type="term" value="F:protein heterodimerization activity"/>
    <property type="evidence" value="ECO:0007669"/>
    <property type="project" value="InterPro"/>
</dbReference>
<accession>A0A835G9M3</accession>
<evidence type="ECO:0000313" key="3">
    <source>
        <dbReference type="Proteomes" id="UP000648187"/>
    </source>
</evidence>
<dbReference type="AlphaFoldDB" id="A0A835G9M3"/>
<dbReference type="Proteomes" id="UP000648187">
    <property type="component" value="Unassembled WGS sequence"/>
</dbReference>